<comment type="caution">
    <text evidence="2">The sequence shown here is derived from an EMBL/GenBank/DDBJ whole genome shotgun (WGS) entry which is preliminary data.</text>
</comment>
<feature type="signal peptide" evidence="1">
    <location>
        <begin position="1"/>
        <end position="26"/>
    </location>
</feature>
<evidence type="ECO:0000256" key="1">
    <source>
        <dbReference type="SAM" id="SignalP"/>
    </source>
</evidence>
<reference evidence="2 3" key="1">
    <citation type="submission" date="2019-05" db="EMBL/GenBank/DDBJ databases">
        <title>Nakamurella sp. N5BH11, whole genome shotgun sequence.</title>
        <authorList>
            <person name="Tuo L."/>
        </authorList>
    </citation>
    <scope>NUCLEOTIDE SEQUENCE [LARGE SCALE GENOMIC DNA]</scope>
    <source>
        <strain evidence="2 3">N5BH11</strain>
    </source>
</reference>
<evidence type="ECO:0000313" key="3">
    <source>
        <dbReference type="Proteomes" id="UP000306985"/>
    </source>
</evidence>
<sequence>MRGTGRGLLLLVVATLVTALPSVAHAYFTSGGDGVSSVTAGHLATPTSPAVPSVSYTAAIPISWATGPGLAPTGYYVQRLGSRPGPACNSSATALLTSTSCVDTVPGDGDYSYRVIAVRDSWTTATTSGTTAVRLPVTATFCQQPTTAAAGTVLTPAVRLCLRTAGGDPAPAAGIQLTVRLGGTSSGHLQGTLTADTDSSGTATFATLRIDQSGTDYRLIASGSGLSDATSDRFAIVPANANVLVFATPARTATAATTSDGQSLVIRRNDPFGNPVTSGTSTVRLVTSSTGTTRFSTTVGGSAVTSITIPSGASSATVYYADTRSGRPVLTASATGLVSASQEETITPAAATTLTYTTAAPSFTVDAAARYGPLTIARRDTYGNAAPVATATAVSLTATGSSTTVFAATQSGSPTTTVTMAAGSSSVDFWVGDIRPGKPVLTAASTGLTSATQTATVTVGAAVALAFTTAARSGSASSSATLGPLTLRQQDVYGNAVAAPSSGLVITLRSSSAGARFATRSGGGAVTSVTMSSGATSVSAYYGDTVAGSPTVTASATGLAAANQSVTIAPGTSRKLVFRNAAITAAPSAARDLGPLTVQRQDSFGNPTTSGSTAVTLTTANTTTGSFAASSGGAATTLVTIPDGASTTTAWYGDTKTGTIKLSAAATNLSAASQNIVLAPVASQLVVTSTARSGAASSTATLGAITIVRRDQFGNAAPAPTGGTVISLSSSTTGTPVFATSSGGTPVTQVTMAAGSSTVSVYYGDTRVGTPVITAAASDVAAATQTQTITPGTTRALRIESAPLSGARSTSAQLGPLVVARIDAFGNLVTNSTASLTVGLTSTSTGRRFATTAGGTSVTTVSIPAGQATAGVYYGDSVAGSPTITVSATGLTSATQTATIS</sequence>
<keyword evidence="3" id="KW-1185">Reference proteome</keyword>
<accession>A0A4U6QB87</accession>
<proteinExistence type="predicted"/>
<keyword evidence="1" id="KW-0732">Signal</keyword>
<feature type="chain" id="PRO_5020855400" description="Fibronectin type-III domain-containing protein" evidence="1">
    <location>
        <begin position="27"/>
        <end position="901"/>
    </location>
</feature>
<protein>
    <recommendedName>
        <fullName evidence="4">Fibronectin type-III domain-containing protein</fullName>
    </recommendedName>
</protein>
<dbReference type="OrthoDB" id="2082707at2"/>
<evidence type="ECO:0000313" key="2">
    <source>
        <dbReference type="EMBL" id="TKV57307.1"/>
    </source>
</evidence>
<dbReference type="AlphaFoldDB" id="A0A4U6QB87"/>
<dbReference type="Proteomes" id="UP000306985">
    <property type="component" value="Unassembled WGS sequence"/>
</dbReference>
<gene>
    <name evidence="2" type="ORF">FDO65_17415</name>
</gene>
<organism evidence="2 3">
    <name type="scientific">Nakamurella flava</name>
    <dbReference type="NCBI Taxonomy" id="2576308"/>
    <lineage>
        <taxon>Bacteria</taxon>
        <taxon>Bacillati</taxon>
        <taxon>Actinomycetota</taxon>
        <taxon>Actinomycetes</taxon>
        <taxon>Nakamurellales</taxon>
        <taxon>Nakamurellaceae</taxon>
        <taxon>Nakamurella</taxon>
    </lineage>
</organism>
<name>A0A4U6QB87_9ACTN</name>
<dbReference type="EMBL" id="SZZH01000005">
    <property type="protein sequence ID" value="TKV57307.1"/>
    <property type="molecule type" value="Genomic_DNA"/>
</dbReference>
<dbReference type="RefSeq" id="WP_137451011.1">
    <property type="nucleotide sequence ID" value="NZ_SZZH01000005.1"/>
</dbReference>
<evidence type="ECO:0008006" key="4">
    <source>
        <dbReference type="Google" id="ProtNLM"/>
    </source>
</evidence>